<accession>A0A3S3PXF2</accession>
<dbReference type="GO" id="GO:0005777">
    <property type="term" value="C:peroxisome"/>
    <property type="evidence" value="ECO:0007669"/>
    <property type="project" value="TreeGrafter"/>
</dbReference>
<sequence>MQNDYANPLTLFFTLPLRSSLMYLLTYSNCQLKVVPETIEPLVEDASVLIEKFKGLSGEALESEALKYFDGRPNNYTFTKALAEHVIAKYHGDIPAVIARPAIVAPANAEPIAGFACNFDGPLGLSVVLGLGILQIVDWNFSYHIEYTPVDTLTNALFALAQKVSEAKPKSVRVCNVVISPLNSIPDNHKLIVKGLKMYMETPSLYLLRPPFTPAR</sequence>
<dbReference type="SUPFAM" id="SSF51735">
    <property type="entry name" value="NAD(P)-binding Rossmann-fold domains"/>
    <property type="match status" value="1"/>
</dbReference>
<dbReference type="EMBL" id="NCKU01002771">
    <property type="protein sequence ID" value="RWS08822.1"/>
    <property type="molecule type" value="Genomic_DNA"/>
</dbReference>
<dbReference type="GO" id="GO:0102965">
    <property type="term" value="F:alcohol-forming long-chain fatty acyl-CoA reductase activity"/>
    <property type="evidence" value="ECO:0007669"/>
    <property type="project" value="UniProtKB-EC"/>
</dbReference>
<dbReference type="EC" id="1.2.1.84" evidence="1"/>
<dbReference type="PANTHER" id="PTHR11011:SF116">
    <property type="entry name" value="FATTY ACYL-COA REDUCTASE CG5065-RELATED"/>
    <property type="match status" value="1"/>
</dbReference>
<dbReference type="Pfam" id="PF07993">
    <property type="entry name" value="NAD_binding_4"/>
    <property type="match status" value="1"/>
</dbReference>
<dbReference type="AlphaFoldDB" id="A0A3S3PXF2"/>
<dbReference type="Gene3D" id="3.40.50.720">
    <property type="entry name" value="NAD(P)-binding Rossmann-like Domain"/>
    <property type="match status" value="1"/>
</dbReference>
<dbReference type="Proteomes" id="UP000285301">
    <property type="component" value="Unassembled WGS sequence"/>
</dbReference>
<evidence type="ECO:0000313" key="3">
    <source>
        <dbReference type="EMBL" id="RWS08822.1"/>
    </source>
</evidence>
<dbReference type="GO" id="GO:0035336">
    <property type="term" value="P:long-chain fatty-acyl-CoA metabolic process"/>
    <property type="evidence" value="ECO:0007669"/>
    <property type="project" value="TreeGrafter"/>
</dbReference>
<gene>
    <name evidence="4" type="ORF">B4U79_06682</name>
    <name evidence="5" type="ORF">B4U79_11806</name>
    <name evidence="3" type="ORF">B4U79_12091</name>
</gene>
<keyword evidence="1" id="KW-0560">Oxidoreductase</keyword>
<name>A0A3S3PXF2_9ACAR</name>
<feature type="domain" description="Thioester reductase (TE)" evidence="2">
    <location>
        <begin position="36"/>
        <end position="156"/>
    </location>
</feature>
<evidence type="ECO:0000313" key="4">
    <source>
        <dbReference type="EMBL" id="RWS08824.1"/>
    </source>
</evidence>
<dbReference type="EMBL" id="NCKU01002286">
    <property type="protein sequence ID" value="RWS09930.1"/>
    <property type="molecule type" value="Genomic_DNA"/>
</dbReference>
<proteinExistence type="inferred from homology"/>
<comment type="catalytic activity">
    <reaction evidence="1">
        <text>a long-chain fatty acyl-CoA + 2 NADPH + 2 H(+) = a long-chain primary fatty alcohol + 2 NADP(+) + CoA</text>
        <dbReference type="Rhea" id="RHEA:52716"/>
        <dbReference type="ChEBI" id="CHEBI:15378"/>
        <dbReference type="ChEBI" id="CHEBI:57287"/>
        <dbReference type="ChEBI" id="CHEBI:57783"/>
        <dbReference type="ChEBI" id="CHEBI:58349"/>
        <dbReference type="ChEBI" id="CHEBI:77396"/>
        <dbReference type="ChEBI" id="CHEBI:83139"/>
        <dbReference type="EC" id="1.2.1.84"/>
    </reaction>
</comment>
<keyword evidence="1" id="KW-0521">NADP</keyword>
<evidence type="ECO:0000313" key="5">
    <source>
        <dbReference type="EMBL" id="RWS09930.1"/>
    </source>
</evidence>
<reference evidence="5 6" key="1">
    <citation type="journal article" date="2018" name="Gigascience">
        <title>Genomes of trombidid mites reveal novel predicted allergens and laterally-transferred genes associated with secondary metabolism.</title>
        <authorList>
            <person name="Dong X."/>
            <person name="Chaisiri K."/>
            <person name="Xia D."/>
            <person name="Armstrong S.D."/>
            <person name="Fang Y."/>
            <person name="Donnelly M.J."/>
            <person name="Kadowaki T."/>
            <person name="McGarry J.W."/>
            <person name="Darby A.C."/>
            <person name="Makepeace B.L."/>
        </authorList>
    </citation>
    <scope>NUCLEOTIDE SEQUENCE [LARGE SCALE GENOMIC DNA]</scope>
    <source>
        <strain evidence="5">UoL-WK</strain>
    </source>
</reference>
<reference evidence="5" key="2">
    <citation type="submission" date="2018-11" db="EMBL/GenBank/DDBJ databases">
        <title>Trombidioid mite genomics.</title>
        <authorList>
            <person name="Dong X."/>
        </authorList>
    </citation>
    <scope>NUCLEOTIDE SEQUENCE</scope>
    <source>
        <strain evidence="5">UoL-WK</strain>
    </source>
</reference>
<feature type="non-terminal residue" evidence="5">
    <location>
        <position position="216"/>
    </location>
</feature>
<comment type="caution">
    <text evidence="5">The sequence shown here is derived from an EMBL/GenBank/DDBJ whole genome shotgun (WGS) entry which is preliminary data.</text>
</comment>
<dbReference type="InterPro" id="IPR013120">
    <property type="entry name" value="FAR_NAD-bd"/>
</dbReference>
<evidence type="ECO:0000313" key="6">
    <source>
        <dbReference type="Proteomes" id="UP000285301"/>
    </source>
</evidence>
<dbReference type="PANTHER" id="PTHR11011">
    <property type="entry name" value="MALE STERILITY PROTEIN 2-RELATED"/>
    <property type="match status" value="1"/>
</dbReference>
<keyword evidence="6" id="KW-1185">Reference proteome</keyword>
<comment type="similarity">
    <text evidence="1">Belongs to the fatty acyl-CoA reductase family.</text>
</comment>
<protein>
    <recommendedName>
        <fullName evidence="1">Fatty acyl-CoA reductase</fullName>
        <ecNumber evidence="1">1.2.1.84</ecNumber>
    </recommendedName>
</protein>
<evidence type="ECO:0000256" key="1">
    <source>
        <dbReference type="RuleBase" id="RU363097"/>
    </source>
</evidence>
<dbReference type="STRING" id="1965070.A0A3S3PXF2"/>
<dbReference type="OrthoDB" id="429813at2759"/>
<keyword evidence="1" id="KW-0443">Lipid metabolism</keyword>
<comment type="function">
    <text evidence="1">Catalyzes the reduction of fatty acyl-CoA to fatty alcohols.</text>
</comment>
<keyword evidence="1" id="KW-0444">Lipid biosynthesis</keyword>
<dbReference type="EMBL" id="NCKU01002770">
    <property type="protein sequence ID" value="RWS08824.1"/>
    <property type="molecule type" value="Genomic_DNA"/>
</dbReference>
<dbReference type="InterPro" id="IPR026055">
    <property type="entry name" value="FAR"/>
</dbReference>
<dbReference type="InterPro" id="IPR036291">
    <property type="entry name" value="NAD(P)-bd_dom_sf"/>
</dbReference>
<organism evidence="5 6">
    <name type="scientific">Dinothrombium tinctorium</name>
    <dbReference type="NCBI Taxonomy" id="1965070"/>
    <lineage>
        <taxon>Eukaryota</taxon>
        <taxon>Metazoa</taxon>
        <taxon>Ecdysozoa</taxon>
        <taxon>Arthropoda</taxon>
        <taxon>Chelicerata</taxon>
        <taxon>Arachnida</taxon>
        <taxon>Acari</taxon>
        <taxon>Acariformes</taxon>
        <taxon>Trombidiformes</taxon>
        <taxon>Prostigmata</taxon>
        <taxon>Anystina</taxon>
        <taxon>Parasitengona</taxon>
        <taxon>Trombidioidea</taxon>
        <taxon>Trombidiidae</taxon>
        <taxon>Dinothrombium</taxon>
    </lineage>
</organism>
<evidence type="ECO:0000259" key="2">
    <source>
        <dbReference type="Pfam" id="PF07993"/>
    </source>
</evidence>
<dbReference type="GO" id="GO:0080019">
    <property type="term" value="F:alcohol-forming very long-chain fatty acyl-CoA reductase activity"/>
    <property type="evidence" value="ECO:0007669"/>
    <property type="project" value="InterPro"/>
</dbReference>